<name>A0A379TMU2_SALER</name>
<evidence type="ECO:0000313" key="3">
    <source>
        <dbReference type="Proteomes" id="UP000255443"/>
    </source>
</evidence>
<dbReference type="EC" id="5.99.1.2" evidence="2"/>
<dbReference type="GO" id="GO:0016853">
    <property type="term" value="F:isomerase activity"/>
    <property type="evidence" value="ECO:0007669"/>
    <property type="project" value="UniProtKB-KW"/>
</dbReference>
<feature type="region of interest" description="Disordered" evidence="1">
    <location>
        <begin position="1"/>
        <end position="20"/>
    </location>
</feature>
<sequence length="60" mass="6736">MRGRPSVNAKLGLHDPNAPENRRTLVTLNTLPRTKQEAAEAITDGLVRFVWPESLKLVRT</sequence>
<proteinExistence type="predicted"/>
<dbReference type="AlphaFoldDB" id="A0A379TMU2"/>
<evidence type="ECO:0000256" key="1">
    <source>
        <dbReference type="SAM" id="MobiDB-lite"/>
    </source>
</evidence>
<dbReference type="EMBL" id="UGXC01000003">
    <property type="protein sequence ID" value="SUG51937.1"/>
    <property type="molecule type" value="Genomic_DNA"/>
</dbReference>
<protein>
    <submittedName>
        <fullName evidence="2">MbeA</fullName>
        <ecNumber evidence="2">5.99.1.2</ecNumber>
    </submittedName>
</protein>
<reference evidence="2 3" key="1">
    <citation type="submission" date="2018-06" db="EMBL/GenBank/DDBJ databases">
        <authorList>
            <consortium name="Pathogen Informatics"/>
            <person name="Doyle S."/>
        </authorList>
    </citation>
    <scope>NUCLEOTIDE SEQUENCE [LARGE SCALE GENOMIC DNA]</scope>
    <source>
        <strain evidence="2 3">NCTC7303</strain>
    </source>
</reference>
<keyword evidence="2" id="KW-0413">Isomerase</keyword>
<organism evidence="2 3">
    <name type="scientific">Salmonella enterica subsp. arizonae</name>
    <dbReference type="NCBI Taxonomy" id="59203"/>
    <lineage>
        <taxon>Bacteria</taxon>
        <taxon>Pseudomonadati</taxon>
        <taxon>Pseudomonadota</taxon>
        <taxon>Gammaproteobacteria</taxon>
        <taxon>Enterobacterales</taxon>
        <taxon>Enterobacteriaceae</taxon>
        <taxon>Salmonella</taxon>
    </lineage>
</organism>
<evidence type="ECO:0000313" key="2">
    <source>
        <dbReference type="EMBL" id="SUG51937.1"/>
    </source>
</evidence>
<accession>A0A379TMU2</accession>
<dbReference type="Proteomes" id="UP000255443">
    <property type="component" value="Unassembled WGS sequence"/>
</dbReference>
<gene>
    <name evidence="2" type="primary">mbeA_1</name>
    <name evidence="2" type="ORF">NCTC7303_04318</name>
</gene>